<comment type="cofactor">
    <cofactor evidence="1">
        <name>pyridoxal 5'-phosphate</name>
        <dbReference type="ChEBI" id="CHEBI:597326"/>
    </cofactor>
</comment>
<keyword evidence="6" id="KW-1185">Reference proteome</keyword>
<gene>
    <name evidence="5" type="ORF">ACETWP_07955</name>
</gene>
<keyword evidence="2" id="KW-0663">Pyridoxal phosphate</keyword>
<dbReference type="PANTHER" id="PTHR48078">
    <property type="entry name" value="THREONINE DEHYDRATASE, MITOCHONDRIAL-RELATED"/>
    <property type="match status" value="1"/>
</dbReference>
<dbReference type="PANTHER" id="PTHR48078:SF6">
    <property type="entry name" value="L-THREONINE DEHYDRATASE CATABOLIC TDCB"/>
    <property type="match status" value="1"/>
</dbReference>
<protein>
    <submittedName>
        <fullName evidence="5">Pyridoxal-phosphate dependent enzyme</fullName>
    </submittedName>
</protein>
<feature type="domain" description="Tryptophan synthase beta chain-like PALP" evidence="4">
    <location>
        <begin position="54"/>
        <end position="355"/>
    </location>
</feature>
<proteinExistence type="predicted"/>
<dbReference type="InterPro" id="IPR001926">
    <property type="entry name" value="TrpB-like_PALP"/>
</dbReference>
<evidence type="ECO:0000313" key="6">
    <source>
        <dbReference type="Proteomes" id="UP001575652"/>
    </source>
</evidence>
<evidence type="ECO:0000256" key="2">
    <source>
        <dbReference type="ARBA" id="ARBA00022898"/>
    </source>
</evidence>
<name>A0ABV4UN17_9MICC</name>
<dbReference type="EMBL" id="JBHDLJ010000005">
    <property type="protein sequence ID" value="MFB0834519.1"/>
    <property type="molecule type" value="Genomic_DNA"/>
</dbReference>
<dbReference type="Proteomes" id="UP001575652">
    <property type="component" value="Unassembled WGS sequence"/>
</dbReference>
<sequence>MGRVTGSVRTAGCEWLEYDYGPGLVPEEGPGTFTMWRYRSLLPLSEGPVRYPLPIGGTPLLSVPALRGALGTPSLWVKDETRGPTASNKDRATALVIEDGLRRGLDTITTASTGNAAVATAFGAAAAGMRAVIFVSVDCQEDKLALMTQAGAWVFQVPDGYAAAVDLSRAAVEEFGWVDRNTGVNPLTTEAKKTVALEVWEQLGRRMPDVMVAPVGDGPTLVALEKGFAELVACGVADRKPRLVGVQAQACQPLVHAWLGTTPGPDELDAASTVADGIAVLRPAIGDAVLQAVRSGDGAMVAVSDTELMEAVGLLASTAGVGAEPAGAASVAGLRSALRQGLVDPEETTVVLVTGREIKAAGSPTLGRVSVADRLDDVRQALGMVHP</sequence>
<dbReference type="InterPro" id="IPR050147">
    <property type="entry name" value="Ser/Thr_Dehydratase"/>
</dbReference>
<accession>A0ABV4UN17</accession>
<dbReference type="Gene3D" id="3.40.50.1100">
    <property type="match status" value="2"/>
</dbReference>
<evidence type="ECO:0000256" key="1">
    <source>
        <dbReference type="ARBA" id="ARBA00001933"/>
    </source>
</evidence>
<dbReference type="Pfam" id="PF00291">
    <property type="entry name" value="PALP"/>
    <property type="match status" value="1"/>
</dbReference>
<dbReference type="SUPFAM" id="SSF53686">
    <property type="entry name" value="Tryptophan synthase beta subunit-like PLP-dependent enzymes"/>
    <property type="match status" value="1"/>
</dbReference>
<keyword evidence="3" id="KW-0456">Lyase</keyword>
<reference evidence="5 6" key="1">
    <citation type="submission" date="2024-09" db="EMBL/GenBank/DDBJ databases">
        <authorList>
            <person name="Salinas-Garcia M.A."/>
            <person name="Prieme A."/>
        </authorList>
    </citation>
    <scope>NUCLEOTIDE SEQUENCE [LARGE SCALE GENOMIC DNA]</scope>
    <source>
        <strain evidence="5 6">DSM 21081</strain>
    </source>
</reference>
<comment type="caution">
    <text evidence="5">The sequence shown here is derived from an EMBL/GenBank/DDBJ whole genome shotgun (WGS) entry which is preliminary data.</text>
</comment>
<evidence type="ECO:0000256" key="3">
    <source>
        <dbReference type="ARBA" id="ARBA00023239"/>
    </source>
</evidence>
<dbReference type="InterPro" id="IPR036052">
    <property type="entry name" value="TrpB-like_PALP_sf"/>
</dbReference>
<organism evidence="5 6">
    <name type="scientific">Arthrobacter halodurans</name>
    <dbReference type="NCBI Taxonomy" id="516699"/>
    <lineage>
        <taxon>Bacteria</taxon>
        <taxon>Bacillati</taxon>
        <taxon>Actinomycetota</taxon>
        <taxon>Actinomycetes</taxon>
        <taxon>Micrococcales</taxon>
        <taxon>Micrococcaceae</taxon>
        <taxon>Arthrobacter</taxon>
    </lineage>
</organism>
<evidence type="ECO:0000313" key="5">
    <source>
        <dbReference type="EMBL" id="MFB0834519.1"/>
    </source>
</evidence>
<dbReference type="RefSeq" id="WP_373971694.1">
    <property type="nucleotide sequence ID" value="NZ_JBHDLJ010000005.1"/>
</dbReference>
<evidence type="ECO:0000259" key="4">
    <source>
        <dbReference type="Pfam" id="PF00291"/>
    </source>
</evidence>